<evidence type="ECO:0000256" key="1">
    <source>
        <dbReference type="SAM" id="MobiDB-lite"/>
    </source>
</evidence>
<dbReference type="EMBL" id="LAZR01012275">
    <property type="protein sequence ID" value="KKM27685.1"/>
    <property type="molecule type" value="Genomic_DNA"/>
</dbReference>
<evidence type="ECO:0000313" key="2">
    <source>
        <dbReference type="EMBL" id="KKM27685.1"/>
    </source>
</evidence>
<organism evidence="2">
    <name type="scientific">marine sediment metagenome</name>
    <dbReference type="NCBI Taxonomy" id="412755"/>
    <lineage>
        <taxon>unclassified sequences</taxon>
        <taxon>metagenomes</taxon>
        <taxon>ecological metagenomes</taxon>
    </lineage>
</organism>
<gene>
    <name evidence="2" type="ORF">LCGC14_1572260</name>
</gene>
<sequence>MVKNPKPAMTLSQEELVHEGARRALDLKHKLREDMGDRPSQGRRLSAKEERTRYGVEMRESIEVNTQFIIDERRRLGLADETVDGRPLITKSALAEMVRLEKNFRNNPEEEQDASSS</sequence>
<protein>
    <submittedName>
        <fullName evidence="2">Uncharacterized protein</fullName>
    </submittedName>
</protein>
<reference evidence="2" key="1">
    <citation type="journal article" date="2015" name="Nature">
        <title>Complex archaea that bridge the gap between prokaryotes and eukaryotes.</title>
        <authorList>
            <person name="Spang A."/>
            <person name="Saw J.H."/>
            <person name="Jorgensen S.L."/>
            <person name="Zaremba-Niedzwiedzka K."/>
            <person name="Martijn J."/>
            <person name="Lind A.E."/>
            <person name="van Eijk R."/>
            <person name="Schleper C."/>
            <person name="Guy L."/>
            <person name="Ettema T.J."/>
        </authorList>
    </citation>
    <scope>NUCLEOTIDE SEQUENCE</scope>
</reference>
<feature type="region of interest" description="Disordered" evidence="1">
    <location>
        <begin position="30"/>
        <end position="52"/>
    </location>
</feature>
<comment type="caution">
    <text evidence="2">The sequence shown here is derived from an EMBL/GenBank/DDBJ whole genome shotgun (WGS) entry which is preliminary data.</text>
</comment>
<proteinExistence type="predicted"/>
<dbReference type="AlphaFoldDB" id="A0A0F9LJS7"/>
<name>A0A0F9LJS7_9ZZZZ</name>
<accession>A0A0F9LJS7</accession>